<dbReference type="InterPro" id="IPR001104">
    <property type="entry name" value="3-oxo-5_a-steroid_4-DH_C"/>
</dbReference>
<feature type="transmembrane region" description="Helical" evidence="6">
    <location>
        <begin position="7"/>
        <end position="25"/>
    </location>
</feature>
<dbReference type="GO" id="GO:0016627">
    <property type="term" value="F:oxidoreductase activity, acting on the CH-CH group of donors"/>
    <property type="evidence" value="ECO:0007669"/>
    <property type="project" value="InterPro"/>
</dbReference>
<accession>A0A5P1F7T3</accession>
<sequence>MLLDSAIPISFSYFISTVSMIYAQYLSQDMPEPAIDLKYPGLALFLLGIAGNFYHHVLLSKLRIKDDKGYKIPKGGLFGLVICPHYLFEIIGFCGVSLIAQTVYSLSFTLGTTLYLIGRSSATKKWYLSKFENFPREIKTLIPYIF</sequence>
<dbReference type="PANTHER" id="PTHR10556:SF35">
    <property type="entry name" value="3-OXO-5-ALPHA-STEROID 4-DEHYDROGENASE FAMILY PROTEIN"/>
    <property type="match status" value="1"/>
</dbReference>
<dbReference type="PANTHER" id="PTHR10556">
    <property type="entry name" value="3-OXO-5-ALPHA-STEROID 4-DEHYDROGENASE"/>
    <property type="match status" value="1"/>
</dbReference>
<evidence type="ECO:0000256" key="2">
    <source>
        <dbReference type="ARBA" id="ARBA00007742"/>
    </source>
</evidence>
<dbReference type="FunFam" id="1.20.120.1630:FF:000017">
    <property type="entry name" value="3-oxo-5-alpha-steroid 4-dehydrogenase family protein"/>
    <property type="match status" value="1"/>
</dbReference>
<dbReference type="Gramene" id="ONK74252">
    <property type="protein sequence ID" value="ONK74252"/>
    <property type="gene ID" value="A4U43_C03F4350"/>
</dbReference>
<dbReference type="Gene3D" id="1.20.120.1630">
    <property type="match status" value="1"/>
</dbReference>
<dbReference type="EMBL" id="CM007383">
    <property type="protein sequence ID" value="ONK74252.1"/>
    <property type="molecule type" value="Genomic_DNA"/>
</dbReference>
<evidence type="ECO:0000256" key="6">
    <source>
        <dbReference type="SAM" id="Phobius"/>
    </source>
</evidence>
<dbReference type="GO" id="GO:0006629">
    <property type="term" value="P:lipid metabolic process"/>
    <property type="evidence" value="ECO:0007669"/>
    <property type="project" value="InterPro"/>
</dbReference>
<dbReference type="Proteomes" id="UP000243459">
    <property type="component" value="Chromosome 3"/>
</dbReference>
<feature type="domain" description="3-oxo-5-alpha-steroid 4-dehydrogenase C-terminal" evidence="7">
    <location>
        <begin position="20"/>
        <end position="146"/>
    </location>
</feature>
<keyword evidence="9" id="KW-1185">Reference proteome</keyword>
<comment type="subcellular location">
    <subcellularLocation>
        <location evidence="1">Membrane</location>
        <topology evidence="1">Multi-pass membrane protein</topology>
    </subcellularLocation>
</comment>
<dbReference type="PROSITE" id="PS50244">
    <property type="entry name" value="S5A_REDUCTASE"/>
    <property type="match status" value="1"/>
</dbReference>
<feature type="transmembrane region" description="Helical" evidence="6">
    <location>
        <begin position="37"/>
        <end position="54"/>
    </location>
</feature>
<evidence type="ECO:0000313" key="9">
    <source>
        <dbReference type="Proteomes" id="UP000243459"/>
    </source>
</evidence>
<proteinExistence type="inferred from homology"/>
<keyword evidence="3 6" id="KW-0812">Transmembrane</keyword>
<evidence type="ECO:0000256" key="3">
    <source>
        <dbReference type="ARBA" id="ARBA00022692"/>
    </source>
</evidence>
<keyword evidence="5 6" id="KW-0472">Membrane</keyword>
<evidence type="ECO:0000259" key="7">
    <source>
        <dbReference type="Pfam" id="PF02544"/>
    </source>
</evidence>
<dbReference type="InterPro" id="IPR039357">
    <property type="entry name" value="SRD5A/TECR"/>
</dbReference>
<name>A0A5P1F7T3_ASPOF</name>
<feature type="transmembrane region" description="Helical" evidence="6">
    <location>
        <begin position="75"/>
        <end position="93"/>
    </location>
</feature>
<keyword evidence="4 6" id="KW-1133">Transmembrane helix</keyword>
<evidence type="ECO:0000313" key="8">
    <source>
        <dbReference type="EMBL" id="ONK74252.1"/>
    </source>
</evidence>
<gene>
    <name evidence="8" type="ORF">A4U43_C03F4350</name>
</gene>
<evidence type="ECO:0000256" key="1">
    <source>
        <dbReference type="ARBA" id="ARBA00004141"/>
    </source>
</evidence>
<dbReference type="GO" id="GO:0016020">
    <property type="term" value="C:membrane"/>
    <property type="evidence" value="ECO:0007669"/>
    <property type="project" value="UniProtKB-SubCell"/>
</dbReference>
<evidence type="ECO:0000256" key="5">
    <source>
        <dbReference type="ARBA" id="ARBA00023136"/>
    </source>
</evidence>
<comment type="similarity">
    <text evidence="2">Belongs to the steroid 5-alpha reductase family.</text>
</comment>
<dbReference type="Pfam" id="PF02544">
    <property type="entry name" value="Steroid_dh"/>
    <property type="match status" value="1"/>
</dbReference>
<organism evidence="8 9">
    <name type="scientific">Asparagus officinalis</name>
    <name type="common">Garden asparagus</name>
    <dbReference type="NCBI Taxonomy" id="4686"/>
    <lineage>
        <taxon>Eukaryota</taxon>
        <taxon>Viridiplantae</taxon>
        <taxon>Streptophyta</taxon>
        <taxon>Embryophyta</taxon>
        <taxon>Tracheophyta</taxon>
        <taxon>Spermatophyta</taxon>
        <taxon>Magnoliopsida</taxon>
        <taxon>Liliopsida</taxon>
        <taxon>Asparagales</taxon>
        <taxon>Asparagaceae</taxon>
        <taxon>Asparagoideae</taxon>
        <taxon>Asparagus</taxon>
    </lineage>
</organism>
<protein>
    <recommendedName>
        <fullName evidence="7">3-oxo-5-alpha-steroid 4-dehydrogenase C-terminal domain-containing protein</fullName>
    </recommendedName>
</protein>
<reference evidence="9" key="1">
    <citation type="journal article" date="2017" name="Nat. Commun.">
        <title>The asparagus genome sheds light on the origin and evolution of a young Y chromosome.</title>
        <authorList>
            <person name="Harkess A."/>
            <person name="Zhou J."/>
            <person name="Xu C."/>
            <person name="Bowers J.E."/>
            <person name="Van der Hulst R."/>
            <person name="Ayyampalayam S."/>
            <person name="Mercati F."/>
            <person name="Riccardi P."/>
            <person name="McKain M.R."/>
            <person name="Kakrana A."/>
            <person name="Tang H."/>
            <person name="Ray J."/>
            <person name="Groenendijk J."/>
            <person name="Arikit S."/>
            <person name="Mathioni S.M."/>
            <person name="Nakano M."/>
            <person name="Shan H."/>
            <person name="Telgmann-Rauber A."/>
            <person name="Kanno A."/>
            <person name="Yue Z."/>
            <person name="Chen H."/>
            <person name="Li W."/>
            <person name="Chen Y."/>
            <person name="Xu X."/>
            <person name="Zhang Y."/>
            <person name="Luo S."/>
            <person name="Chen H."/>
            <person name="Gao J."/>
            <person name="Mao Z."/>
            <person name="Pires J.C."/>
            <person name="Luo M."/>
            <person name="Kudrna D."/>
            <person name="Wing R.A."/>
            <person name="Meyers B.C."/>
            <person name="Yi K."/>
            <person name="Kong H."/>
            <person name="Lavrijsen P."/>
            <person name="Sunseri F."/>
            <person name="Falavigna A."/>
            <person name="Ye Y."/>
            <person name="Leebens-Mack J.H."/>
            <person name="Chen G."/>
        </authorList>
    </citation>
    <scope>NUCLEOTIDE SEQUENCE [LARGE SCALE GENOMIC DNA]</scope>
    <source>
        <strain evidence="9">cv. DH0086</strain>
    </source>
</reference>
<dbReference type="OMA" id="KHWISAA"/>
<dbReference type="AlphaFoldDB" id="A0A5P1F7T3"/>
<evidence type="ECO:0000256" key="4">
    <source>
        <dbReference type="ARBA" id="ARBA00022989"/>
    </source>
</evidence>